<dbReference type="EMBL" id="JBHULB010000016">
    <property type="protein sequence ID" value="MFD2587612.1"/>
    <property type="molecule type" value="Genomic_DNA"/>
</dbReference>
<sequence length="125" mass="13948">MMKKAILVLSFLSLIGCGDDDNDFTIIAACEVNNPIEELPWLKNQVDDIENNEGDIAKYFFIEIADYNSQTVFISNNCCPVCNTVVPVFDCEGRSLGLLGSDILPNELSNTRIIFKREDFSCQGN</sequence>
<evidence type="ECO:0000313" key="2">
    <source>
        <dbReference type="Proteomes" id="UP001597526"/>
    </source>
</evidence>
<dbReference type="RefSeq" id="WP_377767154.1">
    <property type="nucleotide sequence ID" value="NZ_JBHULB010000016.1"/>
</dbReference>
<dbReference type="PROSITE" id="PS51257">
    <property type="entry name" value="PROKAR_LIPOPROTEIN"/>
    <property type="match status" value="1"/>
</dbReference>
<proteinExistence type="predicted"/>
<protein>
    <recommendedName>
        <fullName evidence="3">Lipoprotein</fullName>
    </recommendedName>
</protein>
<reference evidence="2" key="1">
    <citation type="journal article" date="2019" name="Int. J. Syst. Evol. Microbiol.">
        <title>The Global Catalogue of Microorganisms (GCM) 10K type strain sequencing project: providing services to taxonomists for standard genome sequencing and annotation.</title>
        <authorList>
            <consortium name="The Broad Institute Genomics Platform"/>
            <consortium name="The Broad Institute Genome Sequencing Center for Infectious Disease"/>
            <person name="Wu L."/>
            <person name="Ma J."/>
        </authorList>
    </citation>
    <scope>NUCLEOTIDE SEQUENCE [LARGE SCALE GENOMIC DNA]</scope>
    <source>
        <strain evidence="2">KCTC 52368</strain>
    </source>
</reference>
<comment type="caution">
    <text evidence="1">The sequence shown here is derived from an EMBL/GenBank/DDBJ whole genome shotgun (WGS) entry which is preliminary data.</text>
</comment>
<accession>A0ABW5MWU7</accession>
<name>A0ABW5MWU7_9FLAO</name>
<organism evidence="1 2">
    <name type="scientific">Croceitalea marina</name>
    <dbReference type="NCBI Taxonomy" id="1775166"/>
    <lineage>
        <taxon>Bacteria</taxon>
        <taxon>Pseudomonadati</taxon>
        <taxon>Bacteroidota</taxon>
        <taxon>Flavobacteriia</taxon>
        <taxon>Flavobacteriales</taxon>
        <taxon>Flavobacteriaceae</taxon>
        <taxon>Croceitalea</taxon>
    </lineage>
</organism>
<keyword evidence="2" id="KW-1185">Reference proteome</keyword>
<evidence type="ECO:0000313" key="1">
    <source>
        <dbReference type="EMBL" id="MFD2587612.1"/>
    </source>
</evidence>
<evidence type="ECO:0008006" key="3">
    <source>
        <dbReference type="Google" id="ProtNLM"/>
    </source>
</evidence>
<dbReference type="Proteomes" id="UP001597526">
    <property type="component" value="Unassembled WGS sequence"/>
</dbReference>
<gene>
    <name evidence="1" type="ORF">ACFSQJ_11765</name>
</gene>